<gene>
    <name evidence="1" type="ORF">Micbo1qcDRAFT_161767</name>
</gene>
<keyword evidence="2" id="KW-1185">Reference proteome</keyword>
<dbReference type="InParanoid" id="A0A136J3H4"/>
<accession>A0A136J3H4</accession>
<dbReference type="PANTHER" id="PTHR14614:SF156">
    <property type="entry name" value="PROTEIN-LYSINE N-METHYLTRANSFERASE EFM2"/>
    <property type="match status" value="1"/>
</dbReference>
<dbReference type="AlphaFoldDB" id="A0A136J3H4"/>
<dbReference type="EMBL" id="KQ964249">
    <property type="protein sequence ID" value="KXJ91751.1"/>
    <property type="molecule type" value="Genomic_DNA"/>
</dbReference>
<sequence>MGDAGTGTRTFDIPTGDAENPNLQIRITEPALRAQGLSLTTWASAEILAGLMQTIDSAQIVFPADLDQSAVIPILELGAGTGMVGVSAAVRWNQPAVLTDLGLIVPGIAANVALNKEILGDNRVLCGTLDWENPADFQLAQEEGPSPMATATKAQLILTADTCYSEEHPLLISTTVAHWLSRDDPNARAIICYALRVAYLDEIRELWSRLEDLGLESVADGQQRADSQVFDDECLCEWSVWRWKRDAGCGDAV</sequence>
<dbReference type="OrthoDB" id="433955at2759"/>
<dbReference type="Pfam" id="PF10294">
    <property type="entry name" value="Methyltransf_16"/>
    <property type="match status" value="1"/>
</dbReference>
<name>A0A136J3H4_9PEZI</name>
<reference evidence="2" key="1">
    <citation type="submission" date="2016-02" db="EMBL/GenBank/DDBJ databases">
        <title>Draft genome sequence of Microdochium bolleyi, a fungal endophyte of beachgrass.</title>
        <authorList>
            <consortium name="DOE Joint Genome Institute"/>
            <person name="David A.S."/>
            <person name="May G."/>
            <person name="Haridas S."/>
            <person name="Lim J."/>
            <person name="Wang M."/>
            <person name="Labutti K."/>
            <person name="Lipzen A."/>
            <person name="Barry K."/>
            <person name="Grigoriev I.V."/>
        </authorList>
    </citation>
    <scope>NUCLEOTIDE SEQUENCE [LARGE SCALE GENOMIC DNA]</scope>
    <source>
        <strain evidence="2">J235TASD1</strain>
    </source>
</reference>
<dbReference type="GO" id="GO:0008757">
    <property type="term" value="F:S-adenosylmethionine-dependent methyltransferase activity"/>
    <property type="evidence" value="ECO:0007669"/>
    <property type="project" value="UniProtKB-ARBA"/>
</dbReference>
<dbReference type="STRING" id="196109.A0A136J3H4"/>
<evidence type="ECO:0000313" key="2">
    <source>
        <dbReference type="Proteomes" id="UP000070501"/>
    </source>
</evidence>
<dbReference type="PANTHER" id="PTHR14614">
    <property type="entry name" value="HEPATOCELLULAR CARCINOMA-ASSOCIATED ANTIGEN"/>
    <property type="match status" value="1"/>
</dbReference>
<protein>
    <recommendedName>
        <fullName evidence="3">Methyltransferase-domain-containing protein</fullName>
    </recommendedName>
</protein>
<evidence type="ECO:0000313" key="1">
    <source>
        <dbReference type="EMBL" id="KXJ91751.1"/>
    </source>
</evidence>
<proteinExistence type="predicted"/>
<dbReference type="Proteomes" id="UP000070501">
    <property type="component" value="Unassembled WGS sequence"/>
</dbReference>
<evidence type="ECO:0008006" key="3">
    <source>
        <dbReference type="Google" id="ProtNLM"/>
    </source>
</evidence>
<dbReference type="InterPro" id="IPR029063">
    <property type="entry name" value="SAM-dependent_MTases_sf"/>
</dbReference>
<dbReference type="GO" id="GO:0005829">
    <property type="term" value="C:cytosol"/>
    <property type="evidence" value="ECO:0007669"/>
    <property type="project" value="TreeGrafter"/>
</dbReference>
<dbReference type="Gene3D" id="3.40.50.150">
    <property type="entry name" value="Vaccinia Virus protein VP39"/>
    <property type="match status" value="1"/>
</dbReference>
<dbReference type="InterPro" id="IPR019410">
    <property type="entry name" value="Methyltransf_16"/>
</dbReference>
<organism evidence="1 2">
    <name type="scientific">Microdochium bolleyi</name>
    <dbReference type="NCBI Taxonomy" id="196109"/>
    <lineage>
        <taxon>Eukaryota</taxon>
        <taxon>Fungi</taxon>
        <taxon>Dikarya</taxon>
        <taxon>Ascomycota</taxon>
        <taxon>Pezizomycotina</taxon>
        <taxon>Sordariomycetes</taxon>
        <taxon>Xylariomycetidae</taxon>
        <taxon>Xylariales</taxon>
        <taxon>Microdochiaceae</taxon>
        <taxon>Microdochium</taxon>
    </lineage>
</organism>